<keyword evidence="4" id="KW-1185">Reference proteome</keyword>
<dbReference type="OrthoDB" id="9783269at2"/>
<dbReference type="Proteomes" id="UP000272193">
    <property type="component" value="Unassembled WGS sequence"/>
</dbReference>
<protein>
    <submittedName>
        <fullName evidence="3">Putative phosphoglycerate mutase</fullName>
    </submittedName>
</protein>
<proteinExistence type="predicted"/>
<dbReference type="Gene3D" id="3.40.50.1240">
    <property type="entry name" value="Phosphoglycerate mutase-like"/>
    <property type="match status" value="1"/>
</dbReference>
<dbReference type="Pfam" id="PF00300">
    <property type="entry name" value="His_Phos_1"/>
    <property type="match status" value="1"/>
</dbReference>
<sequence length="218" mass="23801">MPLNMTRILAIRHGETAWNVDTRIQGQLDIALNDTGRGQAARLARALAARGEPLAAVYSSDLQRAWDTARALAEATGAPLVPHTGLRERHFGRLQGLTYADIAARHPEDAQRWRMRDPHWVPEGGESLHALHQRVLQTVHALAAAHPGEQIAIVSHGGVLDSLYRAAVGIELSAPRTWKITNTAVHRFLRSGEALTLLAWGDTSHLDEADAVLDERAG</sequence>
<dbReference type="CDD" id="cd07067">
    <property type="entry name" value="HP_PGM_like"/>
    <property type="match status" value="1"/>
</dbReference>
<dbReference type="InterPro" id="IPR050275">
    <property type="entry name" value="PGM_Phosphatase"/>
</dbReference>
<feature type="binding site" evidence="2">
    <location>
        <position position="64"/>
    </location>
    <ligand>
        <name>substrate</name>
    </ligand>
</feature>
<dbReference type="SMART" id="SM00855">
    <property type="entry name" value="PGAM"/>
    <property type="match status" value="1"/>
</dbReference>
<accession>A0A3N4UAH4</accession>
<name>A0A3N4UAH4_9BURK</name>
<dbReference type="PANTHER" id="PTHR48100:SF44">
    <property type="entry name" value="PHOSPHATASE C1620.13-RELATED"/>
    <property type="match status" value="1"/>
</dbReference>
<dbReference type="SUPFAM" id="SSF53254">
    <property type="entry name" value="Phosphoglycerate mutase-like"/>
    <property type="match status" value="1"/>
</dbReference>
<feature type="binding site" evidence="2">
    <location>
        <begin position="12"/>
        <end position="19"/>
    </location>
    <ligand>
        <name>substrate</name>
    </ligand>
</feature>
<comment type="caution">
    <text evidence="3">The sequence shown here is derived from an EMBL/GenBank/DDBJ whole genome shotgun (WGS) entry which is preliminary data.</text>
</comment>
<dbReference type="PANTHER" id="PTHR48100">
    <property type="entry name" value="BROAD-SPECIFICITY PHOSPHATASE YOR283W-RELATED"/>
    <property type="match status" value="1"/>
</dbReference>
<dbReference type="InterPro" id="IPR029033">
    <property type="entry name" value="His_PPase_superfam"/>
</dbReference>
<dbReference type="InterPro" id="IPR013078">
    <property type="entry name" value="His_Pase_superF_clade-1"/>
</dbReference>
<evidence type="ECO:0000313" key="4">
    <source>
        <dbReference type="Proteomes" id="UP000272193"/>
    </source>
</evidence>
<reference evidence="3 4" key="1">
    <citation type="submission" date="2018-11" db="EMBL/GenBank/DDBJ databases">
        <title>Genomic Encyclopedia of Type Strains, Phase IV (KMG-IV): sequencing the most valuable type-strain genomes for metagenomic binning, comparative biology and taxonomic classification.</title>
        <authorList>
            <person name="Goeker M."/>
        </authorList>
    </citation>
    <scope>NUCLEOTIDE SEQUENCE [LARGE SCALE GENOMIC DNA]</scope>
    <source>
        <strain evidence="3 4">DSM 101684</strain>
    </source>
</reference>
<gene>
    <name evidence="3" type="ORF">EDC62_1630</name>
</gene>
<dbReference type="GO" id="GO:0016791">
    <property type="term" value="F:phosphatase activity"/>
    <property type="evidence" value="ECO:0007669"/>
    <property type="project" value="TreeGrafter"/>
</dbReference>
<evidence type="ECO:0000256" key="1">
    <source>
        <dbReference type="PIRSR" id="PIRSR613078-1"/>
    </source>
</evidence>
<dbReference type="AlphaFoldDB" id="A0A3N4UAH4"/>
<organism evidence="3 4">
    <name type="scientific">Tibeticola sediminis</name>
    <dbReference type="NCBI Taxonomy" id="1917811"/>
    <lineage>
        <taxon>Bacteria</taxon>
        <taxon>Pseudomonadati</taxon>
        <taxon>Pseudomonadota</taxon>
        <taxon>Betaproteobacteria</taxon>
        <taxon>Burkholderiales</taxon>
        <taxon>Comamonadaceae</taxon>
        <taxon>Tibeticola</taxon>
    </lineage>
</organism>
<evidence type="ECO:0000313" key="3">
    <source>
        <dbReference type="EMBL" id="RPE67746.1"/>
    </source>
</evidence>
<dbReference type="EMBL" id="RKQL01000003">
    <property type="protein sequence ID" value="RPE67746.1"/>
    <property type="molecule type" value="Genomic_DNA"/>
</dbReference>
<evidence type="ECO:0000256" key="2">
    <source>
        <dbReference type="PIRSR" id="PIRSR613078-2"/>
    </source>
</evidence>
<dbReference type="GO" id="GO:0005829">
    <property type="term" value="C:cytosol"/>
    <property type="evidence" value="ECO:0007669"/>
    <property type="project" value="TreeGrafter"/>
</dbReference>
<feature type="active site" description="Tele-phosphohistidine intermediate" evidence="1">
    <location>
        <position position="13"/>
    </location>
</feature>
<feature type="active site" description="Proton donor/acceptor" evidence="1">
    <location>
        <position position="88"/>
    </location>
</feature>